<evidence type="ECO:0008006" key="4">
    <source>
        <dbReference type="Google" id="ProtNLM"/>
    </source>
</evidence>
<accession>A0A087MKB1</accession>
<comment type="caution">
    <text evidence="2">The sequence shown here is derived from an EMBL/GenBank/DDBJ whole genome shotgun (WGS) entry which is preliminary data.</text>
</comment>
<keyword evidence="3" id="KW-1185">Reference proteome</keyword>
<evidence type="ECO:0000313" key="3">
    <source>
        <dbReference type="Proteomes" id="UP000029085"/>
    </source>
</evidence>
<dbReference type="PROSITE" id="PS51257">
    <property type="entry name" value="PROKAR_LIPOPROTEIN"/>
    <property type="match status" value="1"/>
</dbReference>
<feature type="region of interest" description="Disordered" evidence="1">
    <location>
        <begin position="32"/>
        <end position="51"/>
    </location>
</feature>
<sequence length="237" mass="25865">MKRAGNIPAALALAAALSGCEIADKIPLTPRQATEAAKPVGTPSKEKLEDTDEGTLYRWTVEAQHSATWGHALTAIRRQREVRCPDGQYPLDLDYTPELDKTSQESFSEKHPPGTLFVLKQRCPAPPDYQFTFDSRLSPAEAGKLIDRRLQERAGGPLVSTVVLSLHVSPDFPLFEHVRLMLSTFAQSQAATCPDAFRFSYLTLGVQPGPDDDEQSPDAYLGFIADCVDGAKSAPLP</sequence>
<reference evidence="2 3" key="2">
    <citation type="journal article" date="2015" name="Stand. Genomic Sci.">
        <title>High quality draft genomic sequence of Arenimonas donghaensis DSM 18148(T).</title>
        <authorList>
            <person name="Chen F."/>
            <person name="Wang H."/>
            <person name="Cao Y."/>
            <person name="Li X."/>
            <person name="Wang G."/>
        </authorList>
    </citation>
    <scope>NUCLEOTIDE SEQUENCE [LARGE SCALE GENOMIC DNA]</scope>
    <source>
        <strain evidence="2 3">HO3-R19</strain>
    </source>
</reference>
<proteinExistence type="predicted"/>
<evidence type="ECO:0000256" key="1">
    <source>
        <dbReference type="SAM" id="MobiDB-lite"/>
    </source>
</evidence>
<dbReference type="STRING" id="1121014.N788_09960"/>
<dbReference type="RefSeq" id="WP_034221192.1">
    <property type="nucleotide sequence ID" value="NZ_AVCJ01000004.1"/>
</dbReference>
<organism evidence="2 3">
    <name type="scientific">Arenimonas donghaensis DSM 18148 = HO3-R19</name>
    <dbReference type="NCBI Taxonomy" id="1121014"/>
    <lineage>
        <taxon>Bacteria</taxon>
        <taxon>Pseudomonadati</taxon>
        <taxon>Pseudomonadota</taxon>
        <taxon>Gammaproteobacteria</taxon>
        <taxon>Lysobacterales</taxon>
        <taxon>Lysobacteraceae</taxon>
        <taxon>Arenimonas</taxon>
    </lineage>
</organism>
<name>A0A087MKB1_9GAMM</name>
<dbReference type="EMBL" id="AVCJ01000004">
    <property type="protein sequence ID" value="KFL37314.1"/>
    <property type="molecule type" value="Genomic_DNA"/>
</dbReference>
<dbReference type="OrthoDB" id="7118532at2"/>
<dbReference type="AlphaFoldDB" id="A0A087MKB1"/>
<reference evidence="3" key="1">
    <citation type="submission" date="2013-08" db="EMBL/GenBank/DDBJ databases">
        <title>Genome sequencing of Arenimonas donghaensis.</title>
        <authorList>
            <person name="Chen F."/>
            <person name="Wang G."/>
        </authorList>
    </citation>
    <scope>NUCLEOTIDE SEQUENCE [LARGE SCALE GENOMIC DNA]</scope>
    <source>
        <strain evidence="3">HO3-R19</strain>
    </source>
</reference>
<gene>
    <name evidence="2" type="ORF">N788_09960</name>
</gene>
<dbReference type="PATRIC" id="fig|1121014.3.peg.749"/>
<evidence type="ECO:0000313" key="2">
    <source>
        <dbReference type="EMBL" id="KFL37314.1"/>
    </source>
</evidence>
<protein>
    <recommendedName>
        <fullName evidence="4">Lipoprotein</fullName>
    </recommendedName>
</protein>
<dbReference type="Proteomes" id="UP000029085">
    <property type="component" value="Unassembled WGS sequence"/>
</dbReference>